<dbReference type="GO" id="GO:0005886">
    <property type="term" value="C:plasma membrane"/>
    <property type="evidence" value="ECO:0007669"/>
    <property type="project" value="TreeGrafter"/>
</dbReference>
<feature type="transmembrane region" description="Helical" evidence="7">
    <location>
        <begin position="416"/>
        <end position="438"/>
    </location>
</feature>
<dbReference type="AlphaFoldDB" id="A0AAE0DN69"/>
<name>A0AAE0DN69_9LECA</name>
<organism evidence="9 10">
    <name type="scientific">Lepraria neglecta</name>
    <dbReference type="NCBI Taxonomy" id="209136"/>
    <lineage>
        <taxon>Eukaryota</taxon>
        <taxon>Fungi</taxon>
        <taxon>Dikarya</taxon>
        <taxon>Ascomycota</taxon>
        <taxon>Pezizomycotina</taxon>
        <taxon>Lecanoromycetes</taxon>
        <taxon>OSLEUM clade</taxon>
        <taxon>Lecanoromycetidae</taxon>
        <taxon>Lecanorales</taxon>
        <taxon>Lecanorineae</taxon>
        <taxon>Stereocaulaceae</taxon>
        <taxon>Lepraria</taxon>
    </lineage>
</organism>
<keyword evidence="4 7" id="KW-1133">Transmembrane helix</keyword>
<evidence type="ECO:0000256" key="7">
    <source>
        <dbReference type="SAM" id="Phobius"/>
    </source>
</evidence>
<protein>
    <recommendedName>
        <fullName evidence="8">Major facilitator superfamily (MFS) profile domain-containing protein</fullName>
    </recommendedName>
</protein>
<proteinExistence type="inferred from homology"/>
<evidence type="ECO:0000259" key="8">
    <source>
        <dbReference type="PROSITE" id="PS50850"/>
    </source>
</evidence>
<feature type="transmembrane region" description="Helical" evidence="7">
    <location>
        <begin position="165"/>
        <end position="185"/>
    </location>
</feature>
<evidence type="ECO:0000256" key="3">
    <source>
        <dbReference type="ARBA" id="ARBA00022692"/>
    </source>
</evidence>
<reference evidence="9" key="1">
    <citation type="submission" date="2022-11" db="EMBL/GenBank/DDBJ databases">
        <title>Chromosomal genome sequence assembly and mating type (MAT) locus characterization of the leprose asexual lichenized fungus Lepraria neglecta (Nyl.) Erichsen.</title>
        <authorList>
            <person name="Allen J.L."/>
            <person name="Pfeffer B."/>
        </authorList>
    </citation>
    <scope>NUCLEOTIDE SEQUENCE</scope>
    <source>
        <strain evidence="9">Allen 5258</strain>
    </source>
</reference>
<dbReference type="GO" id="GO:0015606">
    <property type="term" value="F:spermidine transmembrane transporter activity"/>
    <property type="evidence" value="ECO:0007669"/>
    <property type="project" value="TreeGrafter"/>
</dbReference>
<evidence type="ECO:0000256" key="6">
    <source>
        <dbReference type="SAM" id="MobiDB-lite"/>
    </source>
</evidence>
<keyword evidence="10" id="KW-1185">Reference proteome</keyword>
<dbReference type="PANTHER" id="PTHR23502">
    <property type="entry name" value="MAJOR FACILITATOR SUPERFAMILY"/>
    <property type="match status" value="1"/>
</dbReference>
<dbReference type="InterPro" id="IPR020846">
    <property type="entry name" value="MFS_dom"/>
</dbReference>
<dbReference type="Gene3D" id="1.20.1250.20">
    <property type="entry name" value="MFS general substrate transporter like domains"/>
    <property type="match status" value="1"/>
</dbReference>
<gene>
    <name evidence="9" type="ORF">OEA41_006592</name>
</gene>
<feature type="transmembrane region" description="Helical" evidence="7">
    <location>
        <begin position="140"/>
        <end position="159"/>
    </location>
</feature>
<feature type="transmembrane region" description="Helical" evidence="7">
    <location>
        <begin position="106"/>
        <end position="128"/>
    </location>
</feature>
<dbReference type="Proteomes" id="UP001276659">
    <property type="component" value="Unassembled WGS sequence"/>
</dbReference>
<evidence type="ECO:0000313" key="10">
    <source>
        <dbReference type="Proteomes" id="UP001276659"/>
    </source>
</evidence>
<evidence type="ECO:0000256" key="5">
    <source>
        <dbReference type="ARBA" id="ARBA00023136"/>
    </source>
</evidence>
<evidence type="ECO:0000256" key="4">
    <source>
        <dbReference type="ARBA" id="ARBA00022989"/>
    </source>
</evidence>
<feature type="transmembrane region" description="Helical" evidence="7">
    <location>
        <begin position="450"/>
        <end position="471"/>
    </location>
</feature>
<accession>A0AAE0DN69</accession>
<feature type="transmembrane region" description="Helical" evidence="7">
    <location>
        <begin position="384"/>
        <end position="404"/>
    </location>
</feature>
<feature type="compositionally biased region" description="Polar residues" evidence="6">
    <location>
        <begin position="39"/>
        <end position="52"/>
    </location>
</feature>
<comment type="similarity">
    <text evidence="2">Belongs to the major facilitator superfamily.</text>
</comment>
<dbReference type="InterPro" id="IPR011701">
    <property type="entry name" value="MFS"/>
</dbReference>
<evidence type="ECO:0000256" key="2">
    <source>
        <dbReference type="ARBA" id="ARBA00008335"/>
    </source>
</evidence>
<keyword evidence="5 7" id="KW-0472">Membrane</keyword>
<evidence type="ECO:0000256" key="1">
    <source>
        <dbReference type="ARBA" id="ARBA00004141"/>
    </source>
</evidence>
<evidence type="ECO:0000313" key="9">
    <source>
        <dbReference type="EMBL" id="KAK3173263.1"/>
    </source>
</evidence>
<feature type="compositionally biased region" description="Polar residues" evidence="6">
    <location>
        <begin position="1"/>
        <end position="18"/>
    </location>
</feature>
<feature type="transmembrane region" description="Helical" evidence="7">
    <location>
        <begin position="300"/>
        <end position="326"/>
    </location>
</feature>
<dbReference type="CDD" id="cd17323">
    <property type="entry name" value="MFS_Tpo1_MDR_like"/>
    <property type="match status" value="1"/>
</dbReference>
<comment type="subcellular location">
    <subcellularLocation>
        <location evidence="1">Membrane</location>
        <topology evidence="1">Multi-pass membrane protein</topology>
    </subcellularLocation>
</comment>
<feature type="transmembrane region" description="Helical" evidence="7">
    <location>
        <begin position="477"/>
        <end position="499"/>
    </location>
</feature>
<feature type="transmembrane region" description="Helical" evidence="7">
    <location>
        <begin position="197"/>
        <end position="217"/>
    </location>
</feature>
<dbReference type="Pfam" id="PF07690">
    <property type="entry name" value="MFS_1"/>
    <property type="match status" value="1"/>
</dbReference>
<dbReference type="FunFam" id="1.20.1250.20:FF:000082">
    <property type="entry name" value="MFS multidrug transporter, putative"/>
    <property type="match status" value="1"/>
</dbReference>
<feature type="transmembrane region" description="Helical" evidence="7">
    <location>
        <begin position="338"/>
        <end position="363"/>
    </location>
</feature>
<dbReference type="InterPro" id="IPR036259">
    <property type="entry name" value="MFS_trans_sf"/>
</dbReference>
<feature type="domain" description="Major facilitator superfamily (MFS) profile" evidence="8">
    <location>
        <begin position="75"/>
        <end position="506"/>
    </location>
</feature>
<dbReference type="EMBL" id="JASNWA010000007">
    <property type="protein sequence ID" value="KAK3173263.1"/>
    <property type="molecule type" value="Genomic_DNA"/>
</dbReference>
<feature type="transmembrane region" description="Helical" evidence="7">
    <location>
        <begin position="73"/>
        <end position="94"/>
    </location>
</feature>
<sequence>MEKSLSRQNTLPTGNQTLDDAVDVTEKGLGPVEEDGHASQGQGSKLQKTVTAQDWIGPDDPENPANWPLWQRVYHTTVPGLFGFAVTFGSSVYTPGYPEVMERFNVSSTVALLGLSLYVLGLAFGPVLAAPISETKGRRVVYLVSLPLGALFVLGAGFSNSFASLAITRFFAGFFGSPVLAVGAGTNVDIWQPIHRAVATSAFLLAPFLGPALGPAVGGFTAQYKGWRWTQWTILFMMVPIYLYALGMKETYKKIILQQRAKRLGIPPPPKTGPSGLAAIKFLITVTLLRPVTMIFTEPMVFFFSLYTAFNFSVIFGFFAAFPIVFEGVYGFDAGFTGLTFLGIGLGCCLGVITAIIADRLWYRKEYHKSHKEGRAGVVAPEHRLYVAMMGSVGLPIGLFWFAWTARADVHWISPVLASIPFAWGNLSIFTAAALYLVDVYGPLNGASALAANGLLRYISGAVFPLFTVQMYERLGIAWATSLLGFLSLLMLPIPWVLFRYGPQIRKKSNYDTIKA</sequence>
<dbReference type="PANTHER" id="PTHR23502:SF182">
    <property type="entry name" value="POLYAMINE TRANSPORTER, PUTATIVE-RELATED"/>
    <property type="match status" value="1"/>
</dbReference>
<feature type="region of interest" description="Disordered" evidence="6">
    <location>
        <begin position="1"/>
        <end position="58"/>
    </location>
</feature>
<comment type="caution">
    <text evidence="9">The sequence shown here is derived from an EMBL/GenBank/DDBJ whole genome shotgun (WGS) entry which is preliminary data.</text>
</comment>
<dbReference type="PROSITE" id="PS50850">
    <property type="entry name" value="MFS"/>
    <property type="match status" value="1"/>
</dbReference>
<dbReference type="SUPFAM" id="SSF103473">
    <property type="entry name" value="MFS general substrate transporter"/>
    <property type="match status" value="1"/>
</dbReference>
<dbReference type="GO" id="GO:0000297">
    <property type="term" value="F:spermine transmembrane transporter activity"/>
    <property type="evidence" value="ECO:0007669"/>
    <property type="project" value="TreeGrafter"/>
</dbReference>
<keyword evidence="3 7" id="KW-0812">Transmembrane</keyword>
<feature type="transmembrane region" description="Helical" evidence="7">
    <location>
        <begin position="229"/>
        <end position="247"/>
    </location>
</feature>